<name>V4UHY0_CITCL</name>
<organism evidence="2 3">
    <name type="scientific">Citrus clementina</name>
    <name type="common">Clementine</name>
    <name type="synonym">Citrus deliciosa x Citrus sinensis</name>
    <dbReference type="NCBI Taxonomy" id="85681"/>
    <lineage>
        <taxon>Eukaryota</taxon>
        <taxon>Viridiplantae</taxon>
        <taxon>Streptophyta</taxon>
        <taxon>Embryophyta</taxon>
        <taxon>Tracheophyta</taxon>
        <taxon>Spermatophyta</taxon>
        <taxon>Magnoliopsida</taxon>
        <taxon>eudicotyledons</taxon>
        <taxon>Gunneridae</taxon>
        <taxon>Pentapetalae</taxon>
        <taxon>rosids</taxon>
        <taxon>malvids</taxon>
        <taxon>Sapindales</taxon>
        <taxon>Rutaceae</taxon>
        <taxon>Aurantioideae</taxon>
        <taxon>Citrus</taxon>
    </lineage>
</organism>
<feature type="region of interest" description="Disordered" evidence="1">
    <location>
        <begin position="43"/>
        <end position="75"/>
    </location>
</feature>
<keyword evidence="3" id="KW-1185">Reference proteome</keyword>
<dbReference type="AlphaFoldDB" id="V4UHY0"/>
<dbReference type="EMBL" id="KI536312">
    <property type="protein sequence ID" value="ESR61916.1"/>
    <property type="molecule type" value="Genomic_DNA"/>
</dbReference>
<evidence type="ECO:0000313" key="2">
    <source>
        <dbReference type="EMBL" id="ESR61916.1"/>
    </source>
</evidence>
<dbReference type="Proteomes" id="UP000030687">
    <property type="component" value="Unassembled WGS sequence"/>
</dbReference>
<protein>
    <submittedName>
        <fullName evidence="2">Uncharacterized protein</fullName>
    </submittedName>
</protein>
<dbReference type="Gramene" id="ESR61917">
    <property type="protein sequence ID" value="ESR61917"/>
    <property type="gene ID" value="CICLE_v10017142mg"/>
</dbReference>
<accession>V4UHY0</accession>
<sequence length="135" mass="14688">MMDKAFTLIMTEVWSVEPELVVPRVEKWVDKSAILKVIEDKRATQAPPSYSPQQSSEVPQVPQAPQADLPSASAVPADSSFLAASVPIDAPVEGNGGEDVPPFFLTLLAIYSFISRCLSNFLPLLLYLCSMISSF</sequence>
<reference evidence="2 3" key="1">
    <citation type="submission" date="2013-10" db="EMBL/GenBank/DDBJ databases">
        <authorList>
            <consortium name="International Citrus Genome Consortium"/>
            <person name="Jenkins J."/>
            <person name="Schmutz J."/>
            <person name="Prochnik S."/>
            <person name="Rokhsar D."/>
            <person name="Gmitter F."/>
            <person name="Ollitrault P."/>
            <person name="Machado M."/>
            <person name="Talon M."/>
            <person name="Wincker P."/>
            <person name="Jaillon O."/>
            <person name="Morgante M."/>
        </authorList>
    </citation>
    <scope>NUCLEOTIDE SEQUENCE</scope>
    <source>
        <strain evidence="3">cv. Clemenules</strain>
    </source>
</reference>
<gene>
    <name evidence="2" type="ORF">CICLE_v10017142mg</name>
</gene>
<dbReference type="KEGG" id="cic:CICLE_v10017142mg"/>
<evidence type="ECO:0000313" key="3">
    <source>
        <dbReference type="Proteomes" id="UP000030687"/>
    </source>
</evidence>
<proteinExistence type="predicted"/>
<dbReference type="EMBL" id="KI536312">
    <property type="protein sequence ID" value="ESR61917.1"/>
    <property type="molecule type" value="Genomic_DNA"/>
</dbReference>
<dbReference type="Gramene" id="ESR61916">
    <property type="protein sequence ID" value="ESR61916"/>
    <property type="gene ID" value="CICLE_v10017142mg"/>
</dbReference>
<feature type="compositionally biased region" description="Low complexity" evidence="1">
    <location>
        <begin position="44"/>
        <end position="67"/>
    </location>
</feature>
<evidence type="ECO:0000256" key="1">
    <source>
        <dbReference type="SAM" id="MobiDB-lite"/>
    </source>
</evidence>
<dbReference type="InParanoid" id="V4UHY0"/>